<accession>A0A4D9D1Q8</accession>
<sequence>MSLSSPLDTTPSSHVDGAPPASILGVNAASPLPPDEALGTEELPEESFRHDYLASQGYAPLIDVDEAEYRGGMFHSEGRMAPPSAAGDGGEEQEERGKEEEETEEERREVNFQGISARILAEMEAEYVQAQEWEGGAPHRAPRAGKAVGGEGEETGLGSPEDDKGHVGHAPLDGQHVGHVGCTTTEPTAFQGSTPSSTAPALPAVPPPRPLPPLSASQEEEIKRVMSKVLLPGEVTPAWAKGIDWEGAGVAECLHMLQTNLDQKEGPGEEGGFGRPREGIEEERK</sequence>
<comment type="caution">
    <text evidence="2">The sequence shown here is derived from an EMBL/GenBank/DDBJ whole genome shotgun (WGS) entry which is preliminary data.</text>
</comment>
<protein>
    <submittedName>
        <fullName evidence="2">Uncharacterized protein</fullName>
    </submittedName>
</protein>
<evidence type="ECO:0000313" key="3">
    <source>
        <dbReference type="Proteomes" id="UP000355283"/>
    </source>
</evidence>
<gene>
    <name evidence="2" type="ORF">NSK_003396</name>
</gene>
<feature type="compositionally biased region" description="Low complexity" evidence="1">
    <location>
        <begin position="1"/>
        <end position="13"/>
    </location>
</feature>
<dbReference type="Proteomes" id="UP000355283">
    <property type="component" value="Unassembled WGS sequence"/>
</dbReference>
<evidence type="ECO:0000256" key="1">
    <source>
        <dbReference type="SAM" id="MobiDB-lite"/>
    </source>
</evidence>
<feature type="region of interest" description="Disordered" evidence="1">
    <location>
        <begin position="133"/>
        <end position="218"/>
    </location>
</feature>
<evidence type="ECO:0000313" key="2">
    <source>
        <dbReference type="EMBL" id="TFJ85350.1"/>
    </source>
</evidence>
<feature type="compositionally biased region" description="Basic and acidic residues" evidence="1">
    <location>
        <begin position="95"/>
        <end position="110"/>
    </location>
</feature>
<feature type="compositionally biased region" description="Pro residues" evidence="1">
    <location>
        <begin position="203"/>
        <end position="213"/>
    </location>
</feature>
<feature type="region of interest" description="Disordered" evidence="1">
    <location>
        <begin position="261"/>
        <end position="285"/>
    </location>
</feature>
<feature type="region of interest" description="Disordered" evidence="1">
    <location>
        <begin position="73"/>
        <end position="113"/>
    </location>
</feature>
<feature type="region of interest" description="Disordered" evidence="1">
    <location>
        <begin position="1"/>
        <end position="48"/>
    </location>
</feature>
<name>A0A4D9D1Q8_9STRA</name>
<organism evidence="2 3">
    <name type="scientific">Nannochloropsis salina CCMP1776</name>
    <dbReference type="NCBI Taxonomy" id="1027361"/>
    <lineage>
        <taxon>Eukaryota</taxon>
        <taxon>Sar</taxon>
        <taxon>Stramenopiles</taxon>
        <taxon>Ochrophyta</taxon>
        <taxon>Eustigmatophyceae</taxon>
        <taxon>Eustigmatales</taxon>
        <taxon>Monodopsidaceae</taxon>
        <taxon>Microchloropsis</taxon>
        <taxon>Microchloropsis salina</taxon>
    </lineage>
</organism>
<proteinExistence type="predicted"/>
<reference evidence="2 3" key="1">
    <citation type="submission" date="2019-01" db="EMBL/GenBank/DDBJ databases">
        <title>Nuclear Genome Assembly of the Microalgal Biofuel strain Nannochloropsis salina CCMP1776.</title>
        <authorList>
            <person name="Hovde B."/>
        </authorList>
    </citation>
    <scope>NUCLEOTIDE SEQUENCE [LARGE SCALE GENOMIC DNA]</scope>
    <source>
        <strain evidence="2 3">CCMP1776</strain>
    </source>
</reference>
<dbReference type="OrthoDB" id="10347233at2759"/>
<dbReference type="EMBL" id="SDOX01000015">
    <property type="protein sequence ID" value="TFJ85350.1"/>
    <property type="molecule type" value="Genomic_DNA"/>
</dbReference>
<keyword evidence="3" id="KW-1185">Reference proteome</keyword>
<feature type="compositionally biased region" description="Basic and acidic residues" evidence="1">
    <location>
        <begin position="275"/>
        <end position="285"/>
    </location>
</feature>
<feature type="compositionally biased region" description="Low complexity" evidence="1">
    <location>
        <begin position="193"/>
        <end position="202"/>
    </location>
</feature>
<feature type="compositionally biased region" description="Polar residues" evidence="1">
    <location>
        <begin position="182"/>
        <end position="192"/>
    </location>
</feature>
<dbReference type="AlphaFoldDB" id="A0A4D9D1Q8"/>